<comment type="similarity">
    <text evidence="1">Belongs to the LysR transcriptional regulatory family.</text>
</comment>
<dbReference type="FunFam" id="1.10.10.10:FF:000001">
    <property type="entry name" value="LysR family transcriptional regulator"/>
    <property type="match status" value="1"/>
</dbReference>
<evidence type="ECO:0000256" key="5">
    <source>
        <dbReference type="ARBA" id="ARBA00023163"/>
    </source>
</evidence>
<gene>
    <name evidence="7" type="ORF">SAMN05444370_10377</name>
</gene>
<dbReference type="EMBL" id="FNQM01000003">
    <property type="protein sequence ID" value="SEA10342.1"/>
    <property type="molecule type" value="Genomic_DNA"/>
</dbReference>
<dbReference type="Gene3D" id="1.10.10.10">
    <property type="entry name" value="Winged helix-like DNA-binding domain superfamily/Winged helix DNA-binding domain"/>
    <property type="match status" value="1"/>
</dbReference>
<dbReference type="CDD" id="cd08411">
    <property type="entry name" value="PBP2_OxyR"/>
    <property type="match status" value="1"/>
</dbReference>
<dbReference type="Pfam" id="PF03466">
    <property type="entry name" value="LysR_substrate"/>
    <property type="match status" value="1"/>
</dbReference>
<dbReference type="Proteomes" id="UP000198703">
    <property type="component" value="Unassembled WGS sequence"/>
</dbReference>
<dbReference type="GO" id="GO:0032993">
    <property type="term" value="C:protein-DNA complex"/>
    <property type="evidence" value="ECO:0007669"/>
    <property type="project" value="TreeGrafter"/>
</dbReference>
<dbReference type="AlphaFoldDB" id="A0A1H3YHJ9"/>
<keyword evidence="4" id="KW-0010">Activator</keyword>
<dbReference type="SUPFAM" id="SSF46785">
    <property type="entry name" value="Winged helix' DNA-binding domain"/>
    <property type="match status" value="1"/>
</dbReference>
<keyword evidence="3" id="KW-0238">DNA-binding</keyword>
<dbReference type="PANTHER" id="PTHR30346">
    <property type="entry name" value="TRANSCRIPTIONAL DUAL REGULATOR HCAR-RELATED"/>
    <property type="match status" value="1"/>
</dbReference>
<evidence type="ECO:0000256" key="1">
    <source>
        <dbReference type="ARBA" id="ARBA00009437"/>
    </source>
</evidence>
<sequence length="303" mass="32226">MRTPVTLRQLEFLVALDDSRHFGRAAEAIHVTQSTLSAGLKELETTLGATLAERDRRHVAMTPLGAALAVRARSILRDVEGLVEQAATESDPLAGMLRLGAASTIGPYVFPALVGGLGARFPRLRLRLQEGLSDDLRAGLRDGGLDAAIVALPYDMGDAETRALIDDGYLLACPKDHPLANRDEIDGGDLTDRPLLLLERGHCLQRHALSAFGDEALRQDAAYEATSLPTLAAMVAARAGVTLLPEIAVRAGVAEGHDLALIPIRGAHPRRIALAWRRGAARSAAFEALASACAEILRAGQRP</sequence>
<dbReference type="PRINTS" id="PR00039">
    <property type="entry name" value="HTHLYSR"/>
</dbReference>
<dbReference type="InterPro" id="IPR036388">
    <property type="entry name" value="WH-like_DNA-bd_sf"/>
</dbReference>
<organism evidence="7 8">
    <name type="scientific">Rubrimonas cliftonensis</name>
    <dbReference type="NCBI Taxonomy" id="89524"/>
    <lineage>
        <taxon>Bacteria</taxon>
        <taxon>Pseudomonadati</taxon>
        <taxon>Pseudomonadota</taxon>
        <taxon>Alphaproteobacteria</taxon>
        <taxon>Rhodobacterales</taxon>
        <taxon>Paracoccaceae</taxon>
        <taxon>Rubrimonas</taxon>
    </lineage>
</organism>
<dbReference type="PANTHER" id="PTHR30346:SF26">
    <property type="entry name" value="HYDROGEN PEROXIDE-INDUCIBLE GENES ACTIVATOR"/>
    <property type="match status" value="1"/>
</dbReference>
<dbReference type="InterPro" id="IPR005119">
    <property type="entry name" value="LysR_subst-bd"/>
</dbReference>
<dbReference type="OrthoDB" id="9775392at2"/>
<accession>A0A1H3YHJ9</accession>
<evidence type="ECO:0000256" key="3">
    <source>
        <dbReference type="ARBA" id="ARBA00023125"/>
    </source>
</evidence>
<feature type="domain" description="HTH lysR-type" evidence="6">
    <location>
        <begin position="5"/>
        <end position="62"/>
    </location>
</feature>
<dbReference type="GO" id="GO:0003700">
    <property type="term" value="F:DNA-binding transcription factor activity"/>
    <property type="evidence" value="ECO:0007669"/>
    <property type="project" value="InterPro"/>
</dbReference>
<evidence type="ECO:0000256" key="4">
    <source>
        <dbReference type="ARBA" id="ARBA00023159"/>
    </source>
</evidence>
<evidence type="ECO:0000313" key="7">
    <source>
        <dbReference type="EMBL" id="SEA10342.1"/>
    </source>
</evidence>
<evidence type="ECO:0000259" key="6">
    <source>
        <dbReference type="PROSITE" id="PS50931"/>
    </source>
</evidence>
<dbReference type="Gene3D" id="3.40.190.10">
    <property type="entry name" value="Periplasmic binding protein-like II"/>
    <property type="match status" value="2"/>
</dbReference>
<dbReference type="Pfam" id="PF00126">
    <property type="entry name" value="HTH_1"/>
    <property type="match status" value="1"/>
</dbReference>
<dbReference type="PROSITE" id="PS50931">
    <property type="entry name" value="HTH_LYSR"/>
    <property type="match status" value="1"/>
</dbReference>
<name>A0A1H3YHJ9_9RHOB</name>
<dbReference type="RefSeq" id="WP_093250224.1">
    <property type="nucleotide sequence ID" value="NZ_FNQM01000003.1"/>
</dbReference>
<dbReference type="SUPFAM" id="SSF53850">
    <property type="entry name" value="Periplasmic binding protein-like II"/>
    <property type="match status" value="1"/>
</dbReference>
<dbReference type="InterPro" id="IPR000847">
    <property type="entry name" value="LysR_HTH_N"/>
</dbReference>
<keyword evidence="2" id="KW-0805">Transcription regulation</keyword>
<dbReference type="STRING" id="89524.SAMN05444370_10377"/>
<dbReference type="GO" id="GO:0003677">
    <property type="term" value="F:DNA binding"/>
    <property type="evidence" value="ECO:0007669"/>
    <property type="project" value="UniProtKB-KW"/>
</dbReference>
<proteinExistence type="inferred from homology"/>
<protein>
    <submittedName>
        <fullName evidence="7">LysR family transcriptional regulator, hydrogen peroxide-inducible genes activator</fullName>
    </submittedName>
</protein>
<keyword evidence="8" id="KW-1185">Reference proteome</keyword>
<dbReference type="InterPro" id="IPR036390">
    <property type="entry name" value="WH_DNA-bd_sf"/>
</dbReference>
<keyword evidence="5" id="KW-0804">Transcription</keyword>
<evidence type="ECO:0000256" key="2">
    <source>
        <dbReference type="ARBA" id="ARBA00023015"/>
    </source>
</evidence>
<evidence type="ECO:0000313" key="8">
    <source>
        <dbReference type="Proteomes" id="UP000198703"/>
    </source>
</evidence>
<reference evidence="7 8" key="1">
    <citation type="submission" date="2016-10" db="EMBL/GenBank/DDBJ databases">
        <authorList>
            <person name="de Groot N.N."/>
        </authorList>
    </citation>
    <scope>NUCLEOTIDE SEQUENCE [LARGE SCALE GENOMIC DNA]</scope>
    <source>
        <strain evidence="7 8">DSM 15345</strain>
    </source>
</reference>